<comment type="caution">
    <text evidence="2">The sequence shown here is derived from an EMBL/GenBank/DDBJ whole genome shotgun (WGS) entry which is preliminary data.</text>
</comment>
<dbReference type="EMBL" id="JAZBJZ010000016">
    <property type="protein sequence ID" value="MEE3716307.1"/>
    <property type="molecule type" value="Genomic_DNA"/>
</dbReference>
<protein>
    <submittedName>
        <fullName evidence="2">DUF5615 family PIN-like protein</fullName>
    </submittedName>
</protein>
<reference evidence="2" key="1">
    <citation type="submission" date="2024-01" db="EMBL/GenBank/DDBJ databases">
        <title>Bank of Algae and Cyanobacteria of the Azores (BACA) strain genomes.</title>
        <authorList>
            <person name="Luz R."/>
            <person name="Cordeiro R."/>
            <person name="Fonseca A."/>
            <person name="Goncalves V."/>
        </authorList>
    </citation>
    <scope>NUCLEOTIDE SEQUENCE</scope>
    <source>
        <strain evidence="2">BACA0141</strain>
    </source>
</reference>
<proteinExistence type="predicted"/>
<dbReference type="RefSeq" id="WP_330482734.1">
    <property type="nucleotide sequence ID" value="NZ_JAZBJZ010000016.1"/>
</dbReference>
<dbReference type="Pfam" id="PF18480">
    <property type="entry name" value="DUF5615"/>
    <property type="match status" value="1"/>
</dbReference>
<evidence type="ECO:0000259" key="1">
    <source>
        <dbReference type="Pfam" id="PF18480"/>
    </source>
</evidence>
<keyword evidence="3" id="KW-1185">Reference proteome</keyword>
<feature type="domain" description="DUF5615" evidence="1">
    <location>
        <begin position="1"/>
        <end position="106"/>
    </location>
</feature>
<accession>A0AAW9PRM3</accession>
<organism evidence="2 3">
    <name type="scientific">Tumidithrix elongata BACA0141</name>
    <dbReference type="NCBI Taxonomy" id="2716417"/>
    <lineage>
        <taxon>Bacteria</taxon>
        <taxon>Bacillati</taxon>
        <taxon>Cyanobacteriota</taxon>
        <taxon>Cyanophyceae</taxon>
        <taxon>Pseudanabaenales</taxon>
        <taxon>Pseudanabaenaceae</taxon>
        <taxon>Tumidithrix</taxon>
        <taxon>Tumidithrix elongata</taxon>
    </lineage>
</organism>
<sequence>MKIWIDAQLPPTLADWITSNFGVEATSLKELALRDAKDIEIFEAARFANAVIMTKDSDFIDLVCRLGTPPRILWLTCGNVTNRNLRKLLSTTLLDALKQLEQGEAIIEISSDSS</sequence>
<dbReference type="Proteomes" id="UP001333818">
    <property type="component" value="Unassembled WGS sequence"/>
</dbReference>
<evidence type="ECO:0000313" key="3">
    <source>
        <dbReference type="Proteomes" id="UP001333818"/>
    </source>
</evidence>
<evidence type="ECO:0000313" key="2">
    <source>
        <dbReference type="EMBL" id="MEE3716307.1"/>
    </source>
</evidence>
<dbReference type="AlphaFoldDB" id="A0AAW9PRM3"/>
<gene>
    <name evidence="2" type="ORF">V2H45_06070</name>
</gene>
<name>A0AAW9PRM3_9CYAN</name>
<dbReference type="InterPro" id="IPR041049">
    <property type="entry name" value="DUF5615"/>
</dbReference>